<dbReference type="OrthoDB" id="3631755at2"/>
<dbReference type="RefSeq" id="WP_090100820.1">
    <property type="nucleotide sequence ID" value="NZ_FNIX01000011.1"/>
</dbReference>
<dbReference type="STRING" id="641025.SAMN05421507_11192"/>
<name>A0A1H0U3V8_9PSEU</name>
<sequence>MSQQLNNALEDVGKAMSQLRISIKGIPIRREGFKGLHDQFARSVATLTTHMSYARVLLDEEAAERRKRRRRK</sequence>
<proteinExistence type="predicted"/>
<accession>A0A1H0U3V8</accession>
<organism evidence="1 2">
    <name type="scientific">Lentzea jiangxiensis</name>
    <dbReference type="NCBI Taxonomy" id="641025"/>
    <lineage>
        <taxon>Bacteria</taxon>
        <taxon>Bacillati</taxon>
        <taxon>Actinomycetota</taxon>
        <taxon>Actinomycetes</taxon>
        <taxon>Pseudonocardiales</taxon>
        <taxon>Pseudonocardiaceae</taxon>
        <taxon>Lentzea</taxon>
    </lineage>
</organism>
<keyword evidence="2" id="KW-1185">Reference proteome</keyword>
<protein>
    <submittedName>
        <fullName evidence="1">Uncharacterized protein</fullName>
    </submittedName>
</protein>
<evidence type="ECO:0000313" key="2">
    <source>
        <dbReference type="Proteomes" id="UP000199691"/>
    </source>
</evidence>
<reference evidence="2" key="1">
    <citation type="submission" date="2016-10" db="EMBL/GenBank/DDBJ databases">
        <authorList>
            <person name="Varghese N."/>
            <person name="Submissions S."/>
        </authorList>
    </citation>
    <scope>NUCLEOTIDE SEQUENCE [LARGE SCALE GENOMIC DNA]</scope>
    <source>
        <strain evidence="2">CGMCC 4.6609</strain>
    </source>
</reference>
<dbReference type="AlphaFoldDB" id="A0A1H0U3V8"/>
<dbReference type="Proteomes" id="UP000199691">
    <property type="component" value="Unassembled WGS sequence"/>
</dbReference>
<dbReference type="EMBL" id="FNIX01000011">
    <property type="protein sequence ID" value="SDP60854.1"/>
    <property type="molecule type" value="Genomic_DNA"/>
</dbReference>
<gene>
    <name evidence="1" type="ORF">SAMN05421507_11192</name>
</gene>
<evidence type="ECO:0000313" key="1">
    <source>
        <dbReference type="EMBL" id="SDP60854.1"/>
    </source>
</evidence>